<dbReference type="Proteomes" id="UP000031737">
    <property type="component" value="Unassembled WGS sequence"/>
</dbReference>
<evidence type="ECO:0000256" key="1">
    <source>
        <dbReference type="ARBA" id="ARBA00022723"/>
    </source>
</evidence>
<dbReference type="PANTHER" id="PTHR11105:SF0">
    <property type="entry name" value="CITRAMALYL-COA LYASE, MITOCHONDRIAL"/>
    <property type="match status" value="1"/>
</dbReference>
<dbReference type="GO" id="GO:0047777">
    <property type="term" value="F:(S)-citramalyl-CoA lyase activity"/>
    <property type="evidence" value="ECO:0007669"/>
    <property type="project" value="TreeGrafter"/>
</dbReference>
<dbReference type="SUPFAM" id="SSF51621">
    <property type="entry name" value="Phosphoenolpyruvate/pyruvate domain"/>
    <property type="match status" value="1"/>
</dbReference>
<dbReference type="AlphaFoldDB" id="A0A061ITE7"/>
<feature type="domain" description="HpcH/HpaI aldolase/citrate lyase" evidence="2">
    <location>
        <begin position="250"/>
        <end position="317"/>
    </location>
</feature>
<dbReference type="InterPro" id="IPR040442">
    <property type="entry name" value="Pyrv_kinase-like_dom_sf"/>
</dbReference>
<dbReference type="Gene3D" id="3.20.20.60">
    <property type="entry name" value="Phosphoenolpyruvate-binding domains"/>
    <property type="match status" value="1"/>
</dbReference>
<gene>
    <name evidence="3" type="ORF">TRSC58_06035</name>
</gene>
<keyword evidence="4" id="KW-1185">Reference proteome</keyword>
<keyword evidence="1" id="KW-0479">Metal-binding</keyword>
<evidence type="ECO:0000259" key="2">
    <source>
        <dbReference type="Pfam" id="PF03328"/>
    </source>
</evidence>
<dbReference type="GO" id="GO:0046872">
    <property type="term" value="F:metal ion binding"/>
    <property type="evidence" value="ECO:0007669"/>
    <property type="project" value="UniProtKB-KW"/>
</dbReference>
<dbReference type="VEuPathDB" id="TriTrypDB:TRSC58_06035"/>
<dbReference type="Pfam" id="PF03328">
    <property type="entry name" value="HpcH_HpaI"/>
    <property type="match status" value="1"/>
</dbReference>
<protein>
    <recommendedName>
        <fullName evidence="2">HpcH/HpaI aldolase/citrate lyase domain-containing protein</fullName>
    </recommendedName>
</protein>
<dbReference type="OrthoDB" id="1773at2759"/>
<reference evidence="3 4" key="1">
    <citation type="submission" date="2013-07" db="EMBL/GenBank/DDBJ databases">
        <authorList>
            <person name="Stoco P.H."/>
            <person name="Wagner G."/>
            <person name="Gerber A."/>
            <person name="Zaha A."/>
            <person name="Thompson C."/>
            <person name="Bartholomeu D.C."/>
            <person name="Luckemeyer D.D."/>
            <person name="Bahia D."/>
            <person name="Loreto E."/>
            <person name="Prestes E.B."/>
            <person name="Lima F.M."/>
            <person name="Rodrigues-Luiz G."/>
            <person name="Vallejo G.A."/>
            <person name="Filho J.F."/>
            <person name="Monteiro K.M."/>
            <person name="Tyler K.M."/>
            <person name="de Almeida L.G."/>
            <person name="Ortiz M.F."/>
            <person name="Siervo M.A."/>
            <person name="de Moraes M.H."/>
            <person name="Cunha O.L."/>
            <person name="Mendonca-Neto R."/>
            <person name="Silva R."/>
            <person name="Teixeira S.M."/>
            <person name="Murta S.M."/>
            <person name="Sincero T.C."/>
            <person name="Mendes T.A."/>
            <person name="Urmenyi T.P."/>
            <person name="Silva V.G."/>
            <person name="da Rocha W.D."/>
            <person name="Andersson B."/>
            <person name="Romanha A.J."/>
            <person name="Steindel M."/>
            <person name="de Vasconcelos A.T."/>
            <person name="Grisard E.C."/>
        </authorList>
    </citation>
    <scope>NUCLEOTIDE SEQUENCE [LARGE SCALE GENOMIC DNA]</scope>
    <source>
        <strain evidence="3 4">SC58</strain>
    </source>
</reference>
<dbReference type="InterPro" id="IPR005000">
    <property type="entry name" value="Aldolase/citrate-lyase_domain"/>
</dbReference>
<dbReference type="InterPro" id="IPR040186">
    <property type="entry name" value="Citramalyl-CoA_lyase"/>
</dbReference>
<evidence type="ECO:0000313" key="3">
    <source>
        <dbReference type="EMBL" id="ESL06293.1"/>
    </source>
</evidence>
<dbReference type="InterPro" id="IPR015813">
    <property type="entry name" value="Pyrv/PenolPyrv_kinase-like_dom"/>
</dbReference>
<sequence length="396" mass="43857">MWRLTPRLRVAGKDLWKGLTQVYDDYVLWRDRRDDARCTTALGAEGSGGVTVSNHRMCENSDTCPRSVLVVPADSIADACRRHRRSGATADVVLFDLTCCKGRGREARDSILRFLQAGETEEKRGGEKLAEPFPRAKERGRYLIRVNSPELDPVDGFLDLELIAIIGDRIEGVLLPAVTVNTHSLAEGYVHPNHRLWASFDTPLSIVQASEICRQGHYQYAVVGRRRLAVDLQLPLGSVTCSDTSGGDLSSDCLQQPALLGWLPLLHSSLQVLLAARAFNMHVLDGTFDDASDTAGFRRDVHLSRSLGFDGKLTVHPAQLDPCHAAFAPTEEELVWAKQVQQRMARRCTTDEPMGKREATQWRRAAYLLERQQEAEISAAVPLHRGGSGRVEATPS</sequence>
<organism evidence="3 4">
    <name type="scientific">Trypanosoma rangeli SC58</name>
    <dbReference type="NCBI Taxonomy" id="429131"/>
    <lineage>
        <taxon>Eukaryota</taxon>
        <taxon>Discoba</taxon>
        <taxon>Euglenozoa</taxon>
        <taxon>Kinetoplastea</taxon>
        <taxon>Metakinetoplastina</taxon>
        <taxon>Trypanosomatida</taxon>
        <taxon>Trypanosomatidae</taxon>
        <taxon>Trypanosoma</taxon>
        <taxon>Herpetosoma</taxon>
    </lineage>
</organism>
<evidence type="ECO:0000313" key="4">
    <source>
        <dbReference type="Proteomes" id="UP000031737"/>
    </source>
</evidence>
<name>A0A061ITE7_TRYRA</name>
<dbReference type="GO" id="GO:0106064">
    <property type="term" value="P:regulation of cobalamin metabolic process"/>
    <property type="evidence" value="ECO:0007669"/>
    <property type="project" value="TreeGrafter"/>
</dbReference>
<comment type="caution">
    <text evidence="3">The sequence shown here is derived from an EMBL/GenBank/DDBJ whole genome shotgun (WGS) entry which is preliminary data.</text>
</comment>
<proteinExistence type="predicted"/>
<dbReference type="PANTHER" id="PTHR11105">
    <property type="entry name" value="CITRATE LYASE SUBUNIT BETA-RELATED"/>
    <property type="match status" value="1"/>
</dbReference>
<accession>A0A061ITE7</accession>
<dbReference type="EMBL" id="AUPL01006035">
    <property type="protein sequence ID" value="ESL06293.1"/>
    <property type="molecule type" value="Genomic_DNA"/>
</dbReference>